<evidence type="ECO:0008006" key="4">
    <source>
        <dbReference type="Google" id="ProtNLM"/>
    </source>
</evidence>
<dbReference type="SUPFAM" id="SSF46785">
    <property type="entry name" value="Winged helix' DNA-binding domain"/>
    <property type="match status" value="1"/>
</dbReference>
<reference evidence="3" key="1">
    <citation type="journal article" date="2013" name="ISME J.">
        <title>A small predatory core genome in the divergent marine Bacteriovorax marinus SJ and the terrestrial Bdellovibrio bacteriovorus.</title>
        <authorList>
            <person name="Crossman L.C."/>
            <person name="Chen H."/>
            <person name="Cerdeno-Tarraga A.M."/>
            <person name="Brooks K."/>
            <person name="Quail M.A."/>
            <person name="Pineiro S.A."/>
            <person name="Hobley L."/>
            <person name="Sockett R.E."/>
            <person name="Bentley S.D."/>
            <person name="Parkhill J."/>
            <person name="Williams H.N."/>
            <person name="Stine O.C."/>
        </authorList>
    </citation>
    <scope>NUCLEOTIDE SEQUENCE [LARGE SCALE GENOMIC DNA]</scope>
    <source>
        <strain evidence="3">ATCC BAA-682 / DSM 15412 / SJ</strain>
    </source>
</reference>
<dbReference type="InterPro" id="IPR036390">
    <property type="entry name" value="WH_DNA-bd_sf"/>
</dbReference>
<dbReference type="Gene3D" id="1.10.10.10">
    <property type="entry name" value="Winged helix-like DNA-binding domain superfamily/Winged helix DNA-binding domain"/>
    <property type="match status" value="1"/>
</dbReference>
<accession>E1X5F6</accession>
<dbReference type="eggNOG" id="COG1959">
    <property type="taxonomic scope" value="Bacteria"/>
</dbReference>
<dbReference type="InterPro" id="IPR036388">
    <property type="entry name" value="WH-like_DNA-bd_sf"/>
</dbReference>
<evidence type="ECO:0000313" key="2">
    <source>
        <dbReference type="EMBL" id="CBW27277.1"/>
    </source>
</evidence>
<dbReference type="PANTHER" id="PTHR33221:SF4">
    <property type="entry name" value="HTH-TYPE TRANSCRIPTIONAL REPRESSOR NSRR"/>
    <property type="match status" value="1"/>
</dbReference>
<dbReference type="PATRIC" id="fig|862908.3.peg.2370"/>
<keyword evidence="3" id="KW-1185">Reference proteome</keyword>
<dbReference type="GO" id="GO:0003677">
    <property type="term" value="F:DNA binding"/>
    <property type="evidence" value="ECO:0007669"/>
    <property type="project" value="UniProtKB-KW"/>
</dbReference>
<dbReference type="Proteomes" id="UP000008963">
    <property type="component" value="Chromosome"/>
</dbReference>
<organism evidence="2 3">
    <name type="scientific">Halobacteriovorax marinus (strain ATCC BAA-682 / DSM 15412 / SJ)</name>
    <name type="common">Bacteriovorax marinus</name>
    <dbReference type="NCBI Taxonomy" id="862908"/>
    <lineage>
        <taxon>Bacteria</taxon>
        <taxon>Pseudomonadati</taxon>
        <taxon>Bdellovibrionota</taxon>
        <taxon>Bacteriovoracia</taxon>
        <taxon>Bacteriovoracales</taxon>
        <taxon>Halobacteriovoraceae</taxon>
        <taxon>Halobacteriovorax</taxon>
    </lineage>
</organism>
<dbReference type="OrthoDB" id="9795923at2"/>
<proteinExistence type="predicted"/>
<dbReference type="AlphaFoldDB" id="E1X5F6"/>
<name>E1X5F6_HALMS</name>
<dbReference type="PANTHER" id="PTHR33221">
    <property type="entry name" value="WINGED HELIX-TURN-HELIX TRANSCRIPTIONAL REGULATOR, RRF2 FAMILY"/>
    <property type="match status" value="1"/>
</dbReference>
<dbReference type="KEGG" id="bmx:BMS_2486"/>
<dbReference type="InterPro" id="IPR000944">
    <property type="entry name" value="Tscrpt_reg_Rrf2"/>
</dbReference>
<dbReference type="PROSITE" id="PS51197">
    <property type="entry name" value="HTH_RRF2_2"/>
    <property type="match status" value="1"/>
</dbReference>
<sequence>MKLTTYTDYSIRVLMYLGINSERLCTSTEISAAYGISRNHLSKIIHQLSKLKYIQSYKGASGGITLLEKPKNINLRKLIEQVEPDFDIVECFNQDSVFPCKITPSCKLKSILNSSLIEFLKNLEKYTLADIIENKDELKSNLI</sequence>
<dbReference type="Pfam" id="PF02082">
    <property type="entry name" value="Rrf2"/>
    <property type="match status" value="1"/>
</dbReference>
<gene>
    <name evidence="2" type="ordered locus">BMS_2486</name>
</gene>
<dbReference type="EMBL" id="FQ312005">
    <property type="protein sequence ID" value="CBW27277.1"/>
    <property type="molecule type" value="Genomic_DNA"/>
</dbReference>
<dbReference type="NCBIfam" id="TIGR00738">
    <property type="entry name" value="rrf2_super"/>
    <property type="match status" value="1"/>
</dbReference>
<dbReference type="RefSeq" id="WP_014245054.1">
    <property type="nucleotide sequence ID" value="NC_016620.1"/>
</dbReference>
<dbReference type="STRING" id="862908.BMS_2486"/>
<dbReference type="GO" id="GO:0003700">
    <property type="term" value="F:DNA-binding transcription factor activity"/>
    <property type="evidence" value="ECO:0007669"/>
    <property type="project" value="TreeGrafter"/>
</dbReference>
<evidence type="ECO:0000313" key="3">
    <source>
        <dbReference type="Proteomes" id="UP000008963"/>
    </source>
</evidence>
<evidence type="ECO:0000256" key="1">
    <source>
        <dbReference type="ARBA" id="ARBA00023125"/>
    </source>
</evidence>
<dbReference type="HOGENOM" id="CLU_107144_2_1_7"/>
<protein>
    <recommendedName>
        <fullName evidence="4">Rrf2 family transcriptional regulator</fullName>
    </recommendedName>
</protein>
<keyword evidence="1" id="KW-0238">DNA-binding</keyword>
<dbReference type="GO" id="GO:0005829">
    <property type="term" value="C:cytosol"/>
    <property type="evidence" value="ECO:0007669"/>
    <property type="project" value="TreeGrafter"/>
</dbReference>